<evidence type="ECO:0000259" key="8">
    <source>
        <dbReference type="Pfam" id="PF03176"/>
    </source>
</evidence>
<dbReference type="AlphaFoldDB" id="A0A919SWB6"/>
<feature type="transmembrane region" description="Helical" evidence="7">
    <location>
        <begin position="232"/>
        <end position="250"/>
    </location>
</feature>
<feature type="region of interest" description="Disordered" evidence="6">
    <location>
        <begin position="723"/>
        <end position="749"/>
    </location>
</feature>
<dbReference type="InterPro" id="IPR004869">
    <property type="entry name" value="MMPL_dom"/>
</dbReference>
<dbReference type="InterPro" id="IPR050545">
    <property type="entry name" value="Mycobact_MmpL"/>
</dbReference>
<accession>A0A919SWB6</accession>
<dbReference type="RefSeq" id="WP_212994655.1">
    <property type="nucleotide sequence ID" value="NZ_BAABEA010000007.1"/>
</dbReference>
<keyword evidence="4 7" id="KW-1133">Transmembrane helix</keyword>
<evidence type="ECO:0000256" key="1">
    <source>
        <dbReference type="ARBA" id="ARBA00004651"/>
    </source>
</evidence>
<keyword evidence="3 7" id="KW-0812">Transmembrane</keyword>
<dbReference type="SUPFAM" id="SSF82866">
    <property type="entry name" value="Multidrug efflux transporter AcrB transmembrane domain"/>
    <property type="match status" value="2"/>
</dbReference>
<feature type="domain" description="Membrane transport protein MMPL" evidence="8">
    <location>
        <begin position="405"/>
        <end position="716"/>
    </location>
</feature>
<name>A0A919SWB6_9ACTN</name>
<comment type="subcellular location">
    <subcellularLocation>
        <location evidence="1">Cell membrane</location>
        <topology evidence="1">Multi-pass membrane protein</topology>
    </subcellularLocation>
</comment>
<dbReference type="GO" id="GO:0005886">
    <property type="term" value="C:plasma membrane"/>
    <property type="evidence" value="ECO:0007669"/>
    <property type="project" value="UniProtKB-SubCell"/>
</dbReference>
<keyword evidence="5 7" id="KW-0472">Membrane</keyword>
<feature type="transmembrane region" description="Helical" evidence="7">
    <location>
        <begin position="206"/>
        <end position="226"/>
    </location>
</feature>
<evidence type="ECO:0000313" key="10">
    <source>
        <dbReference type="Proteomes" id="UP000681340"/>
    </source>
</evidence>
<evidence type="ECO:0000256" key="2">
    <source>
        <dbReference type="ARBA" id="ARBA00022475"/>
    </source>
</evidence>
<feature type="transmembrane region" description="Helical" evidence="7">
    <location>
        <begin position="378"/>
        <end position="397"/>
    </location>
</feature>
<dbReference type="Pfam" id="PF03176">
    <property type="entry name" value="MMPL"/>
    <property type="match status" value="2"/>
</dbReference>
<evidence type="ECO:0000256" key="6">
    <source>
        <dbReference type="SAM" id="MobiDB-lite"/>
    </source>
</evidence>
<dbReference type="PANTHER" id="PTHR33406:SF13">
    <property type="entry name" value="MEMBRANE PROTEIN YDFJ"/>
    <property type="match status" value="1"/>
</dbReference>
<feature type="domain" description="Membrane transport protein MMPL" evidence="8">
    <location>
        <begin position="68"/>
        <end position="375"/>
    </location>
</feature>
<keyword evidence="2" id="KW-1003">Cell membrane</keyword>
<feature type="transmembrane region" description="Helical" evidence="7">
    <location>
        <begin position="683"/>
        <end position="713"/>
    </location>
</feature>
<proteinExistence type="predicted"/>
<organism evidence="9 10">
    <name type="scientific">Actinoplanes auranticolor</name>
    <dbReference type="NCBI Taxonomy" id="47988"/>
    <lineage>
        <taxon>Bacteria</taxon>
        <taxon>Bacillati</taxon>
        <taxon>Actinomycetota</taxon>
        <taxon>Actinomycetes</taxon>
        <taxon>Micromonosporales</taxon>
        <taxon>Micromonosporaceae</taxon>
        <taxon>Actinoplanes</taxon>
    </lineage>
</organism>
<feature type="transmembrane region" description="Helical" evidence="7">
    <location>
        <begin position="564"/>
        <end position="585"/>
    </location>
</feature>
<evidence type="ECO:0000256" key="4">
    <source>
        <dbReference type="ARBA" id="ARBA00022989"/>
    </source>
</evidence>
<gene>
    <name evidence="9" type="ORF">Aau02nite_88710</name>
</gene>
<feature type="transmembrane region" description="Helical" evidence="7">
    <location>
        <begin position="605"/>
        <end position="626"/>
    </location>
</feature>
<evidence type="ECO:0000256" key="7">
    <source>
        <dbReference type="SAM" id="Phobius"/>
    </source>
</evidence>
<evidence type="ECO:0000313" key="9">
    <source>
        <dbReference type="EMBL" id="GIM80040.1"/>
    </source>
</evidence>
<dbReference type="PANTHER" id="PTHR33406">
    <property type="entry name" value="MEMBRANE PROTEIN MJ1562-RELATED"/>
    <property type="match status" value="1"/>
</dbReference>
<reference evidence="9" key="1">
    <citation type="submission" date="2021-03" db="EMBL/GenBank/DDBJ databases">
        <title>Whole genome shotgun sequence of Actinoplanes auranticolor NBRC 12245.</title>
        <authorList>
            <person name="Komaki H."/>
            <person name="Tamura T."/>
        </authorList>
    </citation>
    <scope>NUCLEOTIDE SEQUENCE</scope>
    <source>
        <strain evidence="9">NBRC 12245</strain>
    </source>
</reference>
<feature type="transmembrane region" description="Helical" evidence="7">
    <location>
        <begin position="271"/>
        <end position="295"/>
    </location>
</feature>
<dbReference type="Gene3D" id="1.20.1640.10">
    <property type="entry name" value="Multidrug efflux transporter AcrB transmembrane domain"/>
    <property type="match status" value="2"/>
</dbReference>
<keyword evidence="10" id="KW-1185">Reference proteome</keyword>
<dbReference type="EMBL" id="BOQL01000088">
    <property type="protein sequence ID" value="GIM80040.1"/>
    <property type="molecule type" value="Genomic_DNA"/>
</dbReference>
<comment type="caution">
    <text evidence="9">The sequence shown here is derived from an EMBL/GenBank/DDBJ whole genome shotgun (WGS) entry which is preliminary data.</text>
</comment>
<dbReference type="Proteomes" id="UP000681340">
    <property type="component" value="Unassembled WGS sequence"/>
</dbReference>
<feature type="transmembrane region" description="Helical" evidence="7">
    <location>
        <begin position="647"/>
        <end position="671"/>
    </location>
</feature>
<evidence type="ECO:0000256" key="3">
    <source>
        <dbReference type="ARBA" id="ARBA00022692"/>
    </source>
</evidence>
<feature type="transmembrane region" description="Helical" evidence="7">
    <location>
        <begin position="301"/>
        <end position="329"/>
    </location>
</feature>
<protein>
    <submittedName>
        <fullName evidence="9">Membrane protein</fullName>
    </submittedName>
</protein>
<evidence type="ECO:0000256" key="5">
    <source>
        <dbReference type="ARBA" id="ARBA00023136"/>
    </source>
</evidence>
<feature type="transmembrane region" description="Helical" evidence="7">
    <location>
        <begin position="538"/>
        <end position="557"/>
    </location>
</feature>
<feature type="transmembrane region" description="Helical" evidence="7">
    <location>
        <begin position="181"/>
        <end position="199"/>
    </location>
</feature>
<sequence length="749" mass="78153">MSKRPVTVRVARWSAEHPWRAVALWVVFVAVCFVGGNAAGLQEATAQDQAVGESGRAGVMIEEGRFADEPAVDNVLITSRSGPLDQAADAAAAAATAELRKVPGVAEVGEPVKAVDGSALLLPITMSGDPETAAERVEPLRAATARVQEQHQGVRVEQVGGPSINKALDDTLGADFKRAEILSLPVTLTILIIAFGALIAAGIPVLLALSSVAAAIGLSTLASHLVPANDSTSSVILLIGMAVGIDYSLFYVRREREERAKGRGHVDAVEIAAETSGHAVVVSGMAVVISMAGLFLAQDAIFSSLAVGSILVVAVAVIGSLTVLPAMLAKLGRWVDRPRVPLLWRLTARRTGADGVVQPSRFWTLVLRPALRRPLPTLLISVGLLLALAAPALGMQLKFPGTEDLPRTTPAMQAYDRLAAAYPSNGTNHVVAVQAPAEQAPAVKAALTRLAASTQGDRLFAAPEQAGPDIEVSPDSRVTVLEIATPFSSRSDEAGQSLHRLRDTLVPAALGGLSGASYAVGGGVAESEDYAAHVWNKLPIVVGFVLLLTFLVMAWTFRSVVVALTSILLNLLSAGAAYGLLVLVFQNTWAEGLLGFTSMGAIVTWLPLFLFVVLFGLSMDYHVFVVSRIREAVLRGVPNREAVAEGITGSAGVVTSAAIVMVAVFSIFATLSTIDMKQLGVGLAAAILLDATLIRAVVLPALMTLLGPANWWAPRLLRGRGRHAAGTPATSAGDAPAEDDKAPELIGAR</sequence>